<dbReference type="HAMAP" id="MF_01215">
    <property type="entry name" value="OMPdecase_type2"/>
    <property type="match status" value="1"/>
</dbReference>
<dbReference type="AlphaFoldDB" id="A0A1C4H1W3"/>
<dbReference type="InterPro" id="IPR018089">
    <property type="entry name" value="OMPdecase_AS"/>
</dbReference>
<dbReference type="GO" id="GO:0006207">
    <property type="term" value="P:'de novo' pyrimidine nucleobase biosynthetic process"/>
    <property type="evidence" value="ECO:0007669"/>
    <property type="project" value="InterPro"/>
</dbReference>
<dbReference type="EMBL" id="FMBL01000001">
    <property type="protein sequence ID" value="SCC78929.1"/>
    <property type="molecule type" value="Genomic_DNA"/>
</dbReference>
<dbReference type="Gene3D" id="3.20.20.70">
    <property type="entry name" value="Aldolase class I"/>
    <property type="match status" value="1"/>
</dbReference>
<dbReference type="SMART" id="SM00934">
    <property type="entry name" value="OMPdecase"/>
    <property type="match status" value="1"/>
</dbReference>
<comment type="pathway">
    <text evidence="1 7">Pyrimidine metabolism; UMP biosynthesis via de novo pathway; UMP from orotate: step 2/2.</text>
</comment>
<evidence type="ECO:0000256" key="1">
    <source>
        <dbReference type="ARBA" id="ARBA00004861"/>
    </source>
</evidence>
<dbReference type="OrthoDB" id="9808470at2"/>
<keyword evidence="10" id="KW-1185">Reference proteome</keyword>
<evidence type="ECO:0000256" key="6">
    <source>
        <dbReference type="ARBA" id="ARBA00049157"/>
    </source>
</evidence>
<evidence type="ECO:0000259" key="8">
    <source>
        <dbReference type="SMART" id="SM00934"/>
    </source>
</evidence>
<dbReference type="STRING" id="1505727.GA0061077_0493"/>
<dbReference type="PANTHER" id="PTHR43375">
    <property type="entry name" value="OROTIDINE 5'-PHOSPHATE DECARBOXYLASE"/>
    <property type="match status" value="1"/>
</dbReference>
<dbReference type="GO" id="GO:0004590">
    <property type="term" value="F:orotidine-5'-phosphate decarboxylase activity"/>
    <property type="evidence" value="ECO:0007669"/>
    <property type="project" value="UniProtKB-UniRule"/>
</dbReference>
<dbReference type="PANTHER" id="PTHR43375:SF1">
    <property type="entry name" value="OROTIDINE 5'-PHOSPHATE DECARBOXYLASE"/>
    <property type="match status" value="1"/>
</dbReference>
<evidence type="ECO:0000256" key="5">
    <source>
        <dbReference type="ARBA" id="ARBA00023239"/>
    </source>
</evidence>
<dbReference type="PROSITE" id="PS00156">
    <property type="entry name" value="OMPDECASE"/>
    <property type="match status" value="1"/>
</dbReference>
<organism evidence="9 10">
    <name type="scientific">Bifidobacterium commune</name>
    <dbReference type="NCBI Taxonomy" id="1505727"/>
    <lineage>
        <taxon>Bacteria</taxon>
        <taxon>Bacillati</taxon>
        <taxon>Actinomycetota</taxon>
        <taxon>Actinomycetes</taxon>
        <taxon>Bifidobacteriales</taxon>
        <taxon>Bifidobacteriaceae</taxon>
        <taxon>Bifidobacterium</taxon>
    </lineage>
</organism>
<name>A0A1C4H1W3_9BIFI</name>
<dbReference type="RefSeq" id="WP_091847318.1">
    <property type="nucleotide sequence ID" value="NZ_FMBL01000001.1"/>
</dbReference>
<dbReference type="InterPro" id="IPR011060">
    <property type="entry name" value="RibuloseP-bd_barrel"/>
</dbReference>
<dbReference type="EC" id="4.1.1.23" evidence="7"/>
<dbReference type="UniPathway" id="UPA00070">
    <property type="reaction ID" value="UER00120"/>
</dbReference>
<dbReference type="Pfam" id="PF00215">
    <property type="entry name" value="OMPdecase"/>
    <property type="match status" value="1"/>
</dbReference>
<comment type="catalytic activity">
    <reaction evidence="6 7">
        <text>orotidine 5'-phosphate + H(+) = UMP + CO2</text>
        <dbReference type="Rhea" id="RHEA:11596"/>
        <dbReference type="ChEBI" id="CHEBI:15378"/>
        <dbReference type="ChEBI" id="CHEBI:16526"/>
        <dbReference type="ChEBI" id="CHEBI:57538"/>
        <dbReference type="ChEBI" id="CHEBI:57865"/>
        <dbReference type="EC" id="4.1.1.23"/>
    </reaction>
</comment>
<reference evidence="10" key="1">
    <citation type="submission" date="2016-08" db="EMBL/GenBank/DDBJ databases">
        <authorList>
            <person name="Varghese N."/>
            <person name="Submissions Spin"/>
        </authorList>
    </citation>
    <scope>NUCLEOTIDE SEQUENCE [LARGE SCALE GENOMIC DNA]</scope>
    <source>
        <strain evidence="10">R-52791</strain>
    </source>
</reference>
<gene>
    <name evidence="7" type="primary">pyrF</name>
    <name evidence="9" type="ORF">GA0061077_0493</name>
</gene>
<feature type="active site" description="Proton donor" evidence="7">
    <location>
        <position position="149"/>
    </location>
</feature>
<dbReference type="InterPro" id="IPR013785">
    <property type="entry name" value="Aldolase_TIM"/>
</dbReference>
<keyword evidence="3 7" id="KW-0210">Decarboxylase</keyword>
<keyword evidence="5 7" id="KW-0456">Lyase</keyword>
<evidence type="ECO:0000256" key="2">
    <source>
        <dbReference type="ARBA" id="ARBA00008847"/>
    </source>
</evidence>
<evidence type="ECO:0000256" key="3">
    <source>
        <dbReference type="ARBA" id="ARBA00022793"/>
    </source>
</evidence>
<evidence type="ECO:0000313" key="10">
    <source>
        <dbReference type="Proteomes" id="UP000242610"/>
    </source>
</evidence>
<dbReference type="SUPFAM" id="SSF51366">
    <property type="entry name" value="Ribulose-phoshate binding barrel"/>
    <property type="match status" value="1"/>
</dbReference>
<dbReference type="NCBIfam" id="TIGR02127">
    <property type="entry name" value="pyrF_sub2"/>
    <property type="match status" value="1"/>
</dbReference>
<dbReference type="Proteomes" id="UP000242610">
    <property type="component" value="Unassembled WGS sequence"/>
</dbReference>
<keyword evidence="4 7" id="KW-0665">Pyrimidine biosynthesis</keyword>
<dbReference type="GO" id="GO:0044205">
    <property type="term" value="P:'de novo' UMP biosynthetic process"/>
    <property type="evidence" value="ECO:0007669"/>
    <property type="project" value="UniProtKB-UniRule"/>
</dbReference>
<sequence length="359" mass="38779">MDRLIETIEAKDNPSVVGLDPTQDLVPSQVFSETIELDEDDLATLVRQLEGFNNPQDERLLDLINAADSPEAKVKAASCAMDEMVPGAGIVDGFYAFNRAIIDAVKDVVPAVKPQIAMYEAYGSVGFDIYRLTCQYAQEQGLYVLGDIKRGDIGSTAAAYAKHLTGINSRGEDFNGQPWHEDGITVNPYFGTDGITPFTDAAKACDKDVFALVRTSNPSSKEVQELVLADGDKLYERVADLVEDWGADCVGKYGYSRLGAVVGATHPQQGKALRERMPHTFFLVPGYGAQGGTAYDAAQMFDGNKRGAIVNSSRGIIGAWKKSGEYKSDMIAEEALDLVGRSARAAAIAMRDDLKSALK</sequence>
<dbReference type="InterPro" id="IPR011995">
    <property type="entry name" value="OMPdecase_type-2"/>
</dbReference>
<evidence type="ECO:0000313" key="9">
    <source>
        <dbReference type="EMBL" id="SCC78929.1"/>
    </source>
</evidence>
<dbReference type="CDD" id="cd04725">
    <property type="entry name" value="OMP_decarboxylase_like"/>
    <property type="match status" value="1"/>
</dbReference>
<evidence type="ECO:0000256" key="4">
    <source>
        <dbReference type="ARBA" id="ARBA00022975"/>
    </source>
</evidence>
<proteinExistence type="inferred from homology"/>
<dbReference type="InterPro" id="IPR001754">
    <property type="entry name" value="OMPdeCOase_dom"/>
</dbReference>
<accession>A0A1C4H1W3</accession>
<feature type="domain" description="Orotidine 5'-phosphate decarboxylase" evidence="8">
    <location>
        <begin position="76"/>
        <end position="329"/>
    </location>
</feature>
<protein>
    <recommendedName>
        <fullName evidence="7">Orotidine 5'-phosphate decarboxylase</fullName>
        <ecNumber evidence="7">4.1.1.23</ecNumber>
    </recommendedName>
    <alternativeName>
        <fullName evidence="7">OMP decarboxylase</fullName>
        <shortName evidence="7">OMPDCase</shortName>
        <shortName evidence="7">OMPdecase</shortName>
    </alternativeName>
</protein>
<evidence type="ECO:0000256" key="7">
    <source>
        <dbReference type="HAMAP-Rule" id="MF_01215"/>
    </source>
</evidence>
<comment type="similarity">
    <text evidence="2 7">Belongs to the OMP decarboxylase family. Type 2 subfamily.</text>
</comment>